<evidence type="ECO:0000256" key="1">
    <source>
        <dbReference type="SAM" id="MobiDB-lite"/>
    </source>
</evidence>
<keyword evidence="2" id="KW-0472">Membrane</keyword>
<proteinExistence type="predicted"/>
<comment type="caution">
    <text evidence="3">The sequence shown here is derived from an EMBL/GenBank/DDBJ whole genome shotgun (WGS) entry which is preliminary data.</text>
</comment>
<feature type="compositionally biased region" description="Basic and acidic residues" evidence="1">
    <location>
        <begin position="90"/>
        <end position="111"/>
    </location>
</feature>
<sequence length="277" mass="30958">MRRLSSRQVDQQTPWVAAGIGLILGVLVVVGDAVLADEPMLTHPVLQSIITIVFSVLGLMLGYCYRWYIKNQRKALLEPPIDLLGENESKEGAADGEEKASEENAQEETRSHTRPYPTFALHSSLLLPPPFLTFLSCFLSLPFFPLSTLPSSHSSSAIFLPCFLPPSLPLLLPPPPPFPNFPFPYFLPSLFSYWLLSFLPLPHFPSLLLSLFSYDLLPFLQVFFPFSLPSSLLPSFFSPSFPLLILPPRLPPTTPFPNPLPFFHPSPPPFFPPHLLP</sequence>
<keyword evidence="2" id="KW-0812">Transmembrane</keyword>
<gene>
    <name evidence="3" type="ORF">C7M84_005275</name>
</gene>
<feature type="transmembrane region" description="Helical" evidence="2">
    <location>
        <begin position="45"/>
        <end position="65"/>
    </location>
</feature>
<name>A0A423TI41_PENVA</name>
<dbReference type="Proteomes" id="UP000283509">
    <property type="component" value="Unassembled WGS sequence"/>
</dbReference>
<accession>A0A423TI41</accession>
<evidence type="ECO:0000313" key="3">
    <source>
        <dbReference type="EMBL" id="ROT76146.1"/>
    </source>
</evidence>
<feature type="region of interest" description="Disordered" evidence="1">
    <location>
        <begin position="90"/>
        <end position="113"/>
    </location>
</feature>
<feature type="transmembrane region" description="Helical" evidence="2">
    <location>
        <begin position="119"/>
        <end position="144"/>
    </location>
</feature>
<dbReference type="STRING" id="6689.A0A423TI41"/>
<reference evidence="3 4" key="1">
    <citation type="submission" date="2018-04" db="EMBL/GenBank/DDBJ databases">
        <authorList>
            <person name="Zhang X."/>
            <person name="Yuan J."/>
            <person name="Li F."/>
            <person name="Xiang J."/>
        </authorList>
    </citation>
    <scope>NUCLEOTIDE SEQUENCE [LARGE SCALE GENOMIC DNA]</scope>
    <source>
        <tissue evidence="3">Muscle</tissue>
    </source>
</reference>
<protein>
    <submittedName>
        <fullName evidence="3">Putative tetratricopeptide repeat protein 31-like isoform X2</fullName>
    </submittedName>
</protein>
<evidence type="ECO:0000256" key="2">
    <source>
        <dbReference type="SAM" id="Phobius"/>
    </source>
</evidence>
<feature type="transmembrane region" description="Helical" evidence="2">
    <location>
        <begin position="222"/>
        <end position="246"/>
    </location>
</feature>
<dbReference type="EMBL" id="QCYY01001687">
    <property type="protein sequence ID" value="ROT76146.1"/>
    <property type="molecule type" value="Genomic_DNA"/>
</dbReference>
<reference evidence="3 4" key="2">
    <citation type="submission" date="2019-01" db="EMBL/GenBank/DDBJ databases">
        <title>The decoding of complex shrimp genome reveals the adaptation for benthos swimmer, frequently molting mechanism and breeding impact on genome.</title>
        <authorList>
            <person name="Sun Y."/>
            <person name="Gao Y."/>
            <person name="Yu Y."/>
        </authorList>
    </citation>
    <scope>NUCLEOTIDE SEQUENCE [LARGE SCALE GENOMIC DNA]</scope>
    <source>
        <tissue evidence="3">Muscle</tissue>
    </source>
</reference>
<organism evidence="3 4">
    <name type="scientific">Penaeus vannamei</name>
    <name type="common">Whiteleg shrimp</name>
    <name type="synonym">Litopenaeus vannamei</name>
    <dbReference type="NCBI Taxonomy" id="6689"/>
    <lineage>
        <taxon>Eukaryota</taxon>
        <taxon>Metazoa</taxon>
        <taxon>Ecdysozoa</taxon>
        <taxon>Arthropoda</taxon>
        <taxon>Crustacea</taxon>
        <taxon>Multicrustacea</taxon>
        <taxon>Malacostraca</taxon>
        <taxon>Eumalacostraca</taxon>
        <taxon>Eucarida</taxon>
        <taxon>Decapoda</taxon>
        <taxon>Dendrobranchiata</taxon>
        <taxon>Penaeoidea</taxon>
        <taxon>Penaeidae</taxon>
        <taxon>Penaeus</taxon>
    </lineage>
</organism>
<evidence type="ECO:0000313" key="4">
    <source>
        <dbReference type="Proteomes" id="UP000283509"/>
    </source>
</evidence>
<keyword evidence="4" id="KW-1185">Reference proteome</keyword>
<feature type="transmembrane region" description="Helical" evidence="2">
    <location>
        <begin position="185"/>
        <end position="202"/>
    </location>
</feature>
<feature type="transmembrane region" description="Helical" evidence="2">
    <location>
        <begin position="12"/>
        <end position="33"/>
    </location>
</feature>
<keyword evidence="2" id="KW-1133">Transmembrane helix</keyword>
<dbReference type="AlphaFoldDB" id="A0A423TI41"/>